<dbReference type="InterPro" id="IPR011663">
    <property type="entry name" value="UTRA"/>
</dbReference>
<dbReference type="GO" id="GO:0003700">
    <property type="term" value="F:DNA-binding transcription factor activity"/>
    <property type="evidence" value="ECO:0007669"/>
    <property type="project" value="InterPro"/>
</dbReference>
<evidence type="ECO:0000256" key="1">
    <source>
        <dbReference type="ARBA" id="ARBA00023015"/>
    </source>
</evidence>
<dbReference type="Proteomes" id="UP000256780">
    <property type="component" value="Chromosome CBM2587_b"/>
</dbReference>
<keyword evidence="3" id="KW-0804">Transcription</keyword>
<dbReference type="Gene3D" id="1.10.10.10">
    <property type="entry name" value="Winged helix-like DNA-binding domain superfamily/Winged helix DNA-binding domain"/>
    <property type="match status" value="1"/>
</dbReference>
<keyword evidence="1" id="KW-0805">Transcription regulation</keyword>
<dbReference type="InterPro" id="IPR028978">
    <property type="entry name" value="Chorismate_lyase_/UTRA_dom_sf"/>
</dbReference>
<keyword evidence="2" id="KW-0238">DNA-binding</keyword>
<evidence type="ECO:0000313" key="7">
    <source>
        <dbReference type="Proteomes" id="UP000256780"/>
    </source>
</evidence>
<dbReference type="InterPro" id="IPR036388">
    <property type="entry name" value="WH-like_DNA-bd_sf"/>
</dbReference>
<protein>
    <submittedName>
        <fullName evidence="6">Transcriptional regulator, GntR family</fullName>
    </submittedName>
</protein>
<dbReference type="GO" id="GO:0045892">
    <property type="term" value="P:negative regulation of DNA-templated transcription"/>
    <property type="evidence" value="ECO:0007669"/>
    <property type="project" value="TreeGrafter"/>
</dbReference>
<evidence type="ECO:0000259" key="5">
    <source>
        <dbReference type="PROSITE" id="PS50949"/>
    </source>
</evidence>
<dbReference type="GO" id="GO:0003677">
    <property type="term" value="F:DNA binding"/>
    <property type="evidence" value="ECO:0007669"/>
    <property type="project" value="UniProtKB-KW"/>
</dbReference>
<evidence type="ECO:0000256" key="2">
    <source>
        <dbReference type="ARBA" id="ARBA00023125"/>
    </source>
</evidence>
<dbReference type="Pfam" id="PF00392">
    <property type="entry name" value="GntR"/>
    <property type="match status" value="1"/>
</dbReference>
<dbReference type="PANTHER" id="PTHR44846:SF1">
    <property type="entry name" value="MANNOSYL-D-GLYCERATE TRANSPORT_METABOLISM SYSTEM REPRESSOR MNGR-RELATED"/>
    <property type="match status" value="1"/>
</dbReference>
<evidence type="ECO:0000256" key="3">
    <source>
        <dbReference type="ARBA" id="ARBA00023163"/>
    </source>
</evidence>
<organism evidence="6 7">
    <name type="scientific">Cupriavidus taiwanensis</name>
    <dbReference type="NCBI Taxonomy" id="164546"/>
    <lineage>
        <taxon>Bacteria</taxon>
        <taxon>Pseudomonadati</taxon>
        <taxon>Pseudomonadota</taxon>
        <taxon>Betaproteobacteria</taxon>
        <taxon>Burkholderiales</taxon>
        <taxon>Burkholderiaceae</taxon>
        <taxon>Cupriavidus</taxon>
    </lineage>
</organism>
<comment type="caution">
    <text evidence="6">The sequence shown here is derived from an EMBL/GenBank/DDBJ whole genome shotgun (WGS) entry which is preliminary data.</text>
</comment>
<dbReference type="EMBL" id="OFSQ01000038">
    <property type="protein sequence ID" value="SOY67951.1"/>
    <property type="molecule type" value="Genomic_DNA"/>
</dbReference>
<dbReference type="PANTHER" id="PTHR44846">
    <property type="entry name" value="MANNOSYL-D-GLYCERATE TRANSPORT/METABOLISM SYSTEM REPRESSOR MNGR-RELATED"/>
    <property type="match status" value="1"/>
</dbReference>
<dbReference type="PROSITE" id="PS50949">
    <property type="entry name" value="HTH_GNTR"/>
    <property type="match status" value="1"/>
</dbReference>
<gene>
    <name evidence="6" type="ORF">CBM2587_B90401</name>
</gene>
<dbReference type="InterPro" id="IPR000524">
    <property type="entry name" value="Tscrpt_reg_HTH_GntR"/>
</dbReference>
<dbReference type="InterPro" id="IPR036390">
    <property type="entry name" value="WH_DNA-bd_sf"/>
</dbReference>
<reference evidence="6 7" key="1">
    <citation type="submission" date="2018-01" db="EMBL/GenBank/DDBJ databases">
        <authorList>
            <person name="Clerissi C."/>
        </authorList>
    </citation>
    <scope>NUCLEOTIDE SEQUENCE [LARGE SCALE GENOMIC DNA]</scope>
    <source>
        <strain evidence="6">Cupriavidus sp. LMG 19464</strain>
    </source>
</reference>
<dbReference type="Gene3D" id="3.40.1410.10">
    <property type="entry name" value="Chorismate lyase-like"/>
    <property type="match status" value="1"/>
</dbReference>
<dbReference type="AlphaFoldDB" id="A0A975XET1"/>
<dbReference type="Pfam" id="PF07702">
    <property type="entry name" value="UTRA"/>
    <property type="match status" value="1"/>
</dbReference>
<dbReference type="FunFam" id="1.10.10.10:FF:000079">
    <property type="entry name" value="GntR family transcriptional regulator"/>
    <property type="match status" value="1"/>
</dbReference>
<accession>A0A975XET1</accession>
<dbReference type="SUPFAM" id="SSF46785">
    <property type="entry name" value="Winged helix' DNA-binding domain"/>
    <property type="match status" value="1"/>
</dbReference>
<name>A0A975XET1_9BURK</name>
<proteinExistence type="predicted"/>
<evidence type="ECO:0000313" key="6">
    <source>
        <dbReference type="EMBL" id="SOY67951.1"/>
    </source>
</evidence>
<dbReference type="SMART" id="SM00345">
    <property type="entry name" value="HTH_GNTR"/>
    <property type="match status" value="1"/>
</dbReference>
<dbReference type="CDD" id="cd07377">
    <property type="entry name" value="WHTH_GntR"/>
    <property type="match status" value="1"/>
</dbReference>
<feature type="domain" description="HTH gntR-type" evidence="5">
    <location>
        <begin position="26"/>
        <end position="94"/>
    </location>
</feature>
<dbReference type="SUPFAM" id="SSF64288">
    <property type="entry name" value="Chorismate lyase-like"/>
    <property type="match status" value="1"/>
</dbReference>
<dbReference type="InterPro" id="IPR050679">
    <property type="entry name" value="Bact_HTH_transcr_reg"/>
</dbReference>
<sequence>MSIPMTTRTNVVPAPAAAAMPAPIPLPLYTQIKDALRASILDGTYPPHHQMPSESELGERFRASRITVRQALGDLQKEGLIFKIHGKGTFVSKPRAFQNVTSLQGFAEAMSSMGYEILNQIRSCKCVPASRHVATQLRLREGDPVVEIRRVRLLNREPVSLELTWVPEAIGRRLLTADLATRDIFLILENDCGVKLGHADLSVDAILADDDLTQALRIQEGAPVLRIERLTHDAQGTPIDYEFLYFRGDAFQYRLRADRRKTAPAPSVTSRVTSPAGRSRPRKPASKGKPSA</sequence>
<evidence type="ECO:0000256" key="4">
    <source>
        <dbReference type="SAM" id="MobiDB-lite"/>
    </source>
</evidence>
<dbReference type="PRINTS" id="PR00035">
    <property type="entry name" value="HTHGNTR"/>
</dbReference>
<dbReference type="SMART" id="SM00866">
    <property type="entry name" value="UTRA"/>
    <property type="match status" value="1"/>
</dbReference>
<feature type="region of interest" description="Disordered" evidence="4">
    <location>
        <begin position="260"/>
        <end position="292"/>
    </location>
</feature>